<comment type="caution">
    <text evidence="3">The sequence shown here is derived from an EMBL/GenBank/DDBJ whole genome shotgun (WGS) entry which is preliminary data.</text>
</comment>
<dbReference type="InterPro" id="IPR007077">
    <property type="entry name" value="TfoX_C"/>
</dbReference>
<dbReference type="SUPFAM" id="SSF159894">
    <property type="entry name" value="YgaC/TfoX-N like"/>
    <property type="match status" value="1"/>
</dbReference>
<dbReference type="InterPro" id="IPR026256">
    <property type="entry name" value="TfoX-like_gammaprotbact"/>
</dbReference>
<evidence type="ECO:0000313" key="4">
    <source>
        <dbReference type="Proteomes" id="UP000809621"/>
    </source>
</evidence>
<dbReference type="PIRSF" id="PIRSF028788">
    <property type="entry name" value="TfoX_Sxy"/>
    <property type="match status" value="1"/>
</dbReference>
<dbReference type="PANTHER" id="PTHR36121:SF1">
    <property type="entry name" value="PROTEIN SXY"/>
    <property type="match status" value="1"/>
</dbReference>
<name>A0ABS2HMX7_9VIBR</name>
<organism evidence="3 4">
    <name type="scientific">Vibrio ulleungensis</name>
    <dbReference type="NCBI Taxonomy" id="2807619"/>
    <lineage>
        <taxon>Bacteria</taxon>
        <taxon>Pseudomonadati</taxon>
        <taxon>Pseudomonadota</taxon>
        <taxon>Gammaproteobacteria</taxon>
        <taxon>Vibrionales</taxon>
        <taxon>Vibrionaceae</taxon>
        <taxon>Vibrio</taxon>
    </lineage>
</organism>
<dbReference type="RefSeq" id="WP_205159877.1">
    <property type="nucleotide sequence ID" value="NZ_JAFEUM010000011.1"/>
</dbReference>
<gene>
    <name evidence="3" type="ORF">JQC93_18760</name>
</gene>
<dbReference type="Proteomes" id="UP000809621">
    <property type="component" value="Unassembled WGS sequence"/>
</dbReference>
<dbReference type="Gene3D" id="3.30.1460.30">
    <property type="entry name" value="YgaC/TfoX-N like chaperone"/>
    <property type="match status" value="1"/>
</dbReference>
<dbReference type="InterPro" id="IPR007076">
    <property type="entry name" value="TfoX_N"/>
</dbReference>
<evidence type="ECO:0000313" key="3">
    <source>
        <dbReference type="EMBL" id="MBM7038426.1"/>
    </source>
</evidence>
<dbReference type="EMBL" id="JAFEUM010000011">
    <property type="protein sequence ID" value="MBM7038426.1"/>
    <property type="molecule type" value="Genomic_DNA"/>
</dbReference>
<dbReference type="Pfam" id="PF04994">
    <property type="entry name" value="TfoX_C"/>
    <property type="match status" value="1"/>
</dbReference>
<feature type="domain" description="TfoX C-terminal" evidence="2">
    <location>
        <begin position="113"/>
        <end position="191"/>
    </location>
</feature>
<sequence>MQKQLDNYLCHCLAQQSIKFKAMFGGIGLFYHRAMFVLIDEHRVYLRGGGALNASFERYQCVRYTQVKKTVRVAVDYYDVTEIFQKDRALFMQLEALAKHQSRVDKVGVKHKEKRIRDLPNMRLTLERMVTKSGVSDIESFRELGAVEVYRRVEAIYGQQVNDALLFKFAGALQGVHWQLLSDECKEELSVSLSRTHKKAASNNAADH</sequence>
<dbReference type="Pfam" id="PF04993">
    <property type="entry name" value="TfoX_N"/>
    <property type="match status" value="1"/>
</dbReference>
<protein>
    <submittedName>
        <fullName evidence="3">TfoX/Sxy family DNA transformation protein</fullName>
    </submittedName>
</protein>
<dbReference type="Gene3D" id="1.10.150.20">
    <property type="entry name" value="5' to 3' exonuclease, C-terminal subdomain"/>
    <property type="match status" value="1"/>
</dbReference>
<keyword evidence="4" id="KW-1185">Reference proteome</keyword>
<feature type="domain" description="TfoX N-terminal" evidence="1">
    <location>
        <begin position="16"/>
        <end position="94"/>
    </location>
</feature>
<reference evidence="3 4" key="1">
    <citation type="submission" date="2021-02" db="EMBL/GenBank/DDBJ databases">
        <authorList>
            <person name="Park J.-S."/>
        </authorList>
    </citation>
    <scope>NUCLEOTIDE SEQUENCE [LARGE SCALE GENOMIC DNA]</scope>
    <source>
        <strain evidence="3 4">188UL20-2</strain>
    </source>
</reference>
<evidence type="ECO:0000259" key="2">
    <source>
        <dbReference type="Pfam" id="PF04994"/>
    </source>
</evidence>
<dbReference type="PANTHER" id="PTHR36121">
    <property type="entry name" value="PROTEIN SXY"/>
    <property type="match status" value="1"/>
</dbReference>
<evidence type="ECO:0000259" key="1">
    <source>
        <dbReference type="Pfam" id="PF04993"/>
    </source>
</evidence>
<dbReference type="InterPro" id="IPR047525">
    <property type="entry name" value="TfoX-like"/>
</dbReference>
<accession>A0ABS2HMX7</accession>
<proteinExistence type="predicted"/>